<gene>
    <name evidence="1" type="ORF">ACFFRN_01930</name>
</gene>
<keyword evidence="2" id="KW-1185">Reference proteome</keyword>
<dbReference type="RefSeq" id="WP_346126226.1">
    <property type="nucleotide sequence ID" value="NZ_BAAAXC010000015.1"/>
</dbReference>
<name>A0ABV5PRI3_9ACTN</name>
<evidence type="ECO:0000313" key="1">
    <source>
        <dbReference type="EMBL" id="MFB9525368.1"/>
    </source>
</evidence>
<dbReference type="EMBL" id="JBHMCE010000001">
    <property type="protein sequence ID" value="MFB9525368.1"/>
    <property type="molecule type" value="Genomic_DNA"/>
</dbReference>
<comment type="caution">
    <text evidence="1">The sequence shown here is derived from an EMBL/GenBank/DDBJ whole genome shotgun (WGS) entry which is preliminary data.</text>
</comment>
<organism evidence="1 2">
    <name type="scientific">Nonomuraea roseola</name>
    <dbReference type="NCBI Taxonomy" id="46179"/>
    <lineage>
        <taxon>Bacteria</taxon>
        <taxon>Bacillati</taxon>
        <taxon>Actinomycetota</taxon>
        <taxon>Actinomycetes</taxon>
        <taxon>Streptosporangiales</taxon>
        <taxon>Streptosporangiaceae</taxon>
        <taxon>Nonomuraea</taxon>
    </lineage>
</organism>
<proteinExistence type="predicted"/>
<reference evidence="1 2" key="1">
    <citation type="submission" date="2024-09" db="EMBL/GenBank/DDBJ databases">
        <authorList>
            <person name="Sun Q."/>
            <person name="Mori K."/>
        </authorList>
    </citation>
    <scope>NUCLEOTIDE SEQUENCE [LARGE SCALE GENOMIC DNA]</scope>
    <source>
        <strain evidence="1 2">JCM 3323</strain>
    </source>
</reference>
<evidence type="ECO:0008006" key="3">
    <source>
        <dbReference type="Google" id="ProtNLM"/>
    </source>
</evidence>
<protein>
    <recommendedName>
        <fullName evidence="3">DUF3108 domain-containing protein</fullName>
    </recommendedName>
</protein>
<dbReference type="Proteomes" id="UP001589646">
    <property type="component" value="Unassembled WGS sequence"/>
</dbReference>
<evidence type="ECO:0000313" key="2">
    <source>
        <dbReference type="Proteomes" id="UP001589646"/>
    </source>
</evidence>
<accession>A0ABV5PRI3</accession>
<sequence>MKPLLIALALATAIPTQPAPKPDPVKVLDDQIEPGRGVTISVVTRVRTDGRHYLTARTTRVAGFRKGGFVDVDDSTTMYSPLGNEHMDDEFRFPTLLIRAKGKSYTSGGRLIGHLPLDRKWVRNHYPERNLADVTVDLFRPGTLRTLLATATSRTSSTAKGFIHAAKIPGRPLGGSRLSREKVAWALWFDAEGRVTRMTTRISEQTNDDHELGITSDLRFTGWGAKVTVEPPPADLVMEADDLPELELPGEAAMKLAEALPEEN</sequence>